<dbReference type="Pfam" id="PF24458">
    <property type="entry name" value="DUF7573"/>
    <property type="match status" value="1"/>
</dbReference>
<dbReference type="Proteomes" id="UP001253439">
    <property type="component" value="Unassembled WGS sequence"/>
</dbReference>
<dbReference type="InterPro" id="IPR055995">
    <property type="entry name" value="DUF7573"/>
</dbReference>
<evidence type="ECO:0000313" key="4">
    <source>
        <dbReference type="Proteomes" id="UP001253439"/>
    </source>
</evidence>
<organism evidence="3 4">
    <name type="scientific">Haloarcula terrestris</name>
    <dbReference type="NCBI Taxonomy" id="2950533"/>
    <lineage>
        <taxon>Archaea</taxon>
        <taxon>Methanobacteriati</taxon>
        <taxon>Methanobacteriota</taxon>
        <taxon>Stenosarchaea group</taxon>
        <taxon>Halobacteria</taxon>
        <taxon>Halobacteriales</taxon>
        <taxon>Haloarculaceae</taxon>
        <taxon>Haloarcula</taxon>
    </lineage>
</organism>
<protein>
    <recommendedName>
        <fullName evidence="2">DUF7573 domain-containing protein</fullName>
    </recommendedName>
</protein>
<evidence type="ECO:0000259" key="2">
    <source>
        <dbReference type="Pfam" id="PF24458"/>
    </source>
</evidence>
<feature type="domain" description="DUF7573" evidence="2">
    <location>
        <begin position="63"/>
        <end position="101"/>
    </location>
</feature>
<feature type="compositionally biased region" description="Acidic residues" evidence="1">
    <location>
        <begin position="1"/>
        <end position="32"/>
    </location>
</feature>
<dbReference type="RefSeq" id="WP_310894697.1">
    <property type="nucleotide sequence ID" value="NZ_JAMQOM010000001.1"/>
</dbReference>
<evidence type="ECO:0000256" key="1">
    <source>
        <dbReference type="SAM" id="MobiDB-lite"/>
    </source>
</evidence>
<dbReference type="AlphaFoldDB" id="A0AAE4JFB7"/>
<sequence length="101" mass="10529">MVEDASLDDFLDAGDESEDERDGGSSAEDETAEPGREPAGSEASADGVKPAGSEASTETVEPAVTTYAWSPEGAACAECGEVVERRWTQDGILVCGACKRW</sequence>
<accession>A0AAE4JFB7</accession>
<comment type="caution">
    <text evidence="3">The sequence shown here is derived from an EMBL/GenBank/DDBJ whole genome shotgun (WGS) entry which is preliminary data.</text>
</comment>
<feature type="region of interest" description="Disordered" evidence="1">
    <location>
        <begin position="1"/>
        <end position="65"/>
    </location>
</feature>
<keyword evidence="4" id="KW-1185">Reference proteome</keyword>
<reference evidence="3 4" key="1">
    <citation type="submission" date="2022-06" db="EMBL/GenBank/DDBJ databases">
        <title>Haloarcula sp. a new haloarchaeum isolate from saline soil.</title>
        <authorList>
            <person name="Strakova D."/>
            <person name="Galisteo C."/>
            <person name="Sanchez-Porro C."/>
            <person name="Ventosa A."/>
        </authorList>
    </citation>
    <scope>NUCLEOTIDE SEQUENCE [LARGE SCALE GENOMIC DNA]</scope>
    <source>
        <strain evidence="3 4">S1AR25-5A</strain>
    </source>
</reference>
<gene>
    <name evidence="3" type="ORF">NDI54_01375</name>
</gene>
<evidence type="ECO:0000313" key="3">
    <source>
        <dbReference type="EMBL" id="MDS0219997.1"/>
    </source>
</evidence>
<dbReference type="EMBL" id="JAMQOM010000001">
    <property type="protein sequence ID" value="MDS0219997.1"/>
    <property type="molecule type" value="Genomic_DNA"/>
</dbReference>
<proteinExistence type="predicted"/>
<name>A0AAE4JFB7_9EURY</name>